<feature type="domain" description="N-acetyltransferase" evidence="1">
    <location>
        <begin position="12"/>
        <end position="158"/>
    </location>
</feature>
<evidence type="ECO:0000313" key="2">
    <source>
        <dbReference type="EMBL" id="QDG54136.1"/>
    </source>
</evidence>
<proteinExistence type="predicted"/>
<dbReference type="RefSeq" id="WP_141200581.1">
    <property type="nucleotide sequence ID" value="NZ_CP041186.1"/>
</dbReference>
<evidence type="ECO:0000313" key="3">
    <source>
        <dbReference type="Proteomes" id="UP000315995"/>
    </source>
</evidence>
<dbReference type="Gene3D" id="3.40.630.30">
    <property type="match status" value="1"/>
</dbReference>
<dbReference type="AlphaFoldDB" id="A0A4Y6Q0M9"/>
<protein>
    <recommendedName>
        <fullName evidence="1">N-acetyltransferase domain-containing protein</fullName>
    </recommendedName>
</protein>
<accession>A0A4Y6Q0M9</accession>
<sequence>MTERLKKIAARADLRPTREEEVWYILGWLRSRWDGWNGFWGNRNLFFKAHENSELFVRTEPEDYDDLIDHDEWPIAVLMVSDRYDTVTLDIVEVVRSEWRKGIAYSMLKPFVEAMDAGEIEALEADAATDEGLALLHKLGFTKIERRDKYEYLPKDDQA</sequence>
<dbReference type="EMBL" id="CP041186">
    <property type="protein sequence ID" value="QDG54136.1"/>
    <property type="molecule type" value="Genomic_DNA"/>
</dbReference>
<keyword evidence="3" id="KW-1185">Reference proteome</keyword>
<evidence type="ECO:0000259" key="1">
    <source>
        <dbReference type="PROSITE" id="PS51186"/>
    </source>
</evidence>
<accession>A0A5B8YEU3</accession>
<dbReference type="InterPro" id="IPR016181">
    <property type="entry name" value="Acyl_CoA_acyltransferase"/>
</dbReference>
<dbReference type="Proteomes" id="UP000315995">
    <property type="component" value="Chromosome"/>
</dbReference>
<name>A0A4Y6Q0M9_PERCE</name>
<reference evidence="2 3" key="1">
    <citation type="submission" date="2019-06" db="EMBL/GenBank/DDBJ databases">
        <title>Persicimonas caeni gen. nov., sp. nov., a predatory bacterium isolated from solar saltern.</title>
        <authorList>
            <person name="Wang S."/>
        </authorList>
    </citation>
    <scope>NUCLEOTIDE SEQUENCE [LARGE SCALE GENOMIC DNA]</scope>
    <source>
        <strain evidence="2 3">YN101</strain>
    </source>
</reference>
<dbReference type="GO" id="GO:0016747">
    <property type="term" value="F:acyltransferase activity, transferring groups other than amino-acyl groups"/>
    <property type="evidence" value="ECO:0007669"/>
    <property type="project" value="InterPro"/>
</dbReference>
<gene>
    <name evidence="2" type="ORF">FIV42_26355</name>
</gene>
<dbReference type="PROSITE" id="PS51186">
    <property type="entry name" value="GNAT"/>
    <property type="match status" value="1"/>
</dbReference>
<dbReference type="SUPFAM" id="SSF55729">
    <property type="entry name" value="Acyl-CoA N-acyltransferases (Nat)"/>
    <property type="match status" value="1"/>
</dbReference>
<dbReference type="InterPro" id="IPR000182">
    <property type="entry name" value="GNAT_dom"/>
</dbReference>
<organism evidence="2 3">
    <name type="scientific">Persicimonas caeni</name>
    <dbReference type="NCBI Taxonomy" id="2292766"/>
    <lineage>
        <taxon>Bacteria</taxon>
        <taxon>Deltaproteobacteria</taxon>
        <taxon>Bradymonadales</taxon>
        <taxon>Bradymonadaceae</taxon>
        <taxon>Persicimonas</taxon>
    </lineage>
</organism>